<dbReference type="PROSITE" id="PS51360">
    <property type="entry name" value="PLUS3"/>
    <property type="match status" value="1"/>
</dbReference>
<feature type="compositionally biased region" description="Basic and acidic residues" evidence="6">
    <location>
        <begin position="868"/>
        <end position="877"/>
    </location>
</feature>
<feature type="region of interest" description="Disordered" evidence="6">
    <location>
        <begin position="1255"/>
        <end position="1280"/>
    </location>
</feature>
<feature type="domain" description="PHD-type" evidence="7">
    <location>
        <begin position="333"/>
        <end position="399"/>
    </location>
</feature>
<dbReference type="FunFam" id="3.30.40.10:FF:000303">
    <property type="entry name" value="Zinc finger CCCH domain-containing protein 19"/>
    <property type="match status" value="1"/>
</dbReference>
<dbReference type="Pfam" id="PF02213">
    <property type="entry name" value="GYF"/>
    <property type="match status" value="1"/>
</dbReference>
<feature type="domain" description="Plus3" evidence="10">
    <location>
        <begin position="687"/>
        <end position="820"/>
    </location>
</feature>
<keyword evidence="4" id="KW-0238">DNA-binding</keyword>
<dbReference type="PROSITE" id="PS01359">
    <property type="entry name" value="ZF_PHD_1"/>
    <property type="match status" value="1"/>
</dbReference>
<dbReference type="GO" id="GO:0008270">
    <property type="term" value="F:zinc ion binding"/>
    <property type="evidence" value="ECO:0007669"/>
    <property type="project" value="UniProtKB-KW"/>
</dbReference>
<dbReference type="CDD" id="cd10567">
    <property type="entry name" value="SWIB-MDM2_like"/>
    <property type="match status" value="1"/>
</dbReference>
<dbReference type="SMART" id="SM00151">
    <property type="entry name" value="SWIB"/>
    <property type="match status" value="1"/>
</dbReference>
<feature type="region of interest" description="Disordered" evidence="6">
    <location>
        <begin position="62"/>
        <end position="96"/>
    </location>
</feature>
<dbReference type="Gene3D" id="3.90.70.200">
    <property type="entry name" value="Plus-3 domain"/>
    <property type="match status" value="1"/>
</dbReference>
<evidence type="ECO:0000259" key="11">
    <source>
        <dbReference type="PROSITE" id="PS51925"/>
    </source>
</evidence>
<dbReference type="PROSITE" id="PS50829">
    <property type="entry name" value="GYF"/>
    <property type="match status" value="1"/>
</dbReference>
<dbReference type="InterPro" id="IPR019786">
    <property type="entry name" value="Zinc_finger_PHD-type_CS"/>
</dbReference>
<feature type="compositionally biased region" description="Acidic residues" evidence="6">
    <location>
        <begin position="218"/>
        <end position="231"/>
    </location>
</feature>
<dbReference type="InterPro" id="IPR011011">
    <property type="entry name" value="Znf_FYVE_PHD"/>
</dbReference>
<evidence type="ECO:0000259" key="7">
    <source>
        <dbReference type="PROSITE" id="PS50016"/>
    </source>
</evidence>
<dbReference type="SUPFAM" id="SSF55277">
    <property type="entry name" value="GYF domain"/>
    <property type="match status" value="1"/>
</dbReference>
<keyword evidence="3 5" id="KW-0862">Zinc</keyword>
<evidence type="ECO:0000256" key="6">
    <source>
        <dbReference type="SAM" id="MobiDB-lite"/>
    </source>
</evidence>
<dbReference type="FunFam" id="3.30.1490.40:FF:000004">
    <property type="entry name" value="Zinc finger CCCH domain-containing protein 19"/>
    <property type="match status" value="1"/>
</dbReference>
<dbReference type="PANTHER" id="PTHR46695:SF5">
    <property type="entry name" value="RNA POLYMERASE-ASSOCIATED PROTEIN RTF1 HOMOLOG"/>
    <property type="match status" value="1"/>
</dbReference>
<dbReference type="InterPro" id="IPR058668">
    <property type="entry name" value="NERD_dom"/>
</dbReference>
<organism evidence="12">
    <name type="scientific">Davidia involucrata</name>
    <name type="common">Dove tree</name>
    <dbReference type="NCBI Taxonomy" id="16924"/>
    <lineage>
        <taxon>Eukaryota</taxon>
        <taxon>Viridiplantae</taxon>
        <taxon>Streptophyta</taxon>
        <taxon>Embryophyta</taxon>
        <taxon>Tracheophyta</taxon>
        <taxon>Spermatophyta</taxon>
        <taxon>Magnoliopsida</taxon>
        <taxon>eudicotyledons</taxon>
        <taxon>Gunneridae</taxon>
        <taxon>Pentapetalae</taxon>
        <taxon>asterids</taxon>
        <taxon>Cornales</taxon>
        <taxon>Nyssaceae</taxon>
        <taxon>Davidia</taxon>
    </lineage>
</organism>
<feature type="zinc finger region" description="C3H1-type" evidence="5">
    <location>
        <begin position="1614"/>
        <end position="1639"/>
    </location>
</feature>
<evidence type="ECO:0000256" key="1">
    <source>
        <dbReference type="ARBA" id="ARBA00022723"/>
    </source>
</evidence>
<dbReference type="InterPro" id="IPR003169">
    <property type="entry name" value="GYF"/>
</dbReference>
<dbReference type="PROSITE" id="PS50103">
    <property type="entry name" value="ZF_C3H1"/>
    <property type="match status" value="1"/>
</dbReference>
<feature type="compositionally biased region" description="Pro residues" evidence="6">
    <location>
        <begin position="1384"/>
        <end position="1395"/>
    </location>
</feature>
<name>A0A5B7BYP9_DAVIN</name>
<dbReference type="InterPro" id="IPR036885">
    <property type="entry name" value="SWIB_MDM2_dom_sf"/>
</dbReference>
<evidence type="ECO:0000259" key="10">
    <source>
        <dbReference type="PROSITE" id="PS51360"/>
    </source>
</evidence>
<evidence type="ECO:0000256" key="3">
    <source>
        <dbReference type="ARBA" id="ARBA00022833"/>
    </source>
</evidence>
<feature type="region of interest" description="Disordered" evidence="6">
    <location>
        <begin position="1"/>
        <end position="28"/>
    </location>
</feature>
<dbReference type="InterPro" id="IPR001965">
    <property type="entry name" value="Znf_PHD"/>
</dbReference>
<feature type="compositionally biased region" description="Low complexity" evidence="6">
    <location>
        <begin position="497"/>
        <end position="509"/>
    </location>
</feature>
<dbReference type="FunFam" id="3.90.70.200:FF:000002">
    <property type="entry name" value="Zinc finger CCCH domain-containing protein 19"/>
    <property type="match status" value="1"/>
</dbReference>
<feature type="compositionally biased region" description="Basic residues" evidence="6">
    <location>
        <begin position="517"/>
        <end position="528"/>
    </location>
</feature>
<feature type="region of interest" description="Disordered" evidence="6">
    <location>
        <begin position="1292"/>
        <end position="1437"/>
    </location>
</feature>
<feature type="domain" description="C3H1-type" evidence="8">
    <location>
        <begin position="1614"/>
        <end position="1639"/>
    </location>
</feature>
<evidence type="ECO:0000259" key="9">
    <source>
        <dbReference type="PROSITE" id="PS50829"/>
    </source>
</evidence>
<dbReference type="Pfam" id="PF02201">
    <property type="entry name" value="SWIB"/>
    <property type="match status" value="1"/>
</dbReference>
<dbReference type="CDD" id="cd00072">
    <property type="entry name" value="GYF"/>
    <property type="match status" value="1"/>
</dbReference>
<dbReference type="InterPro" id="IPR000571">
    <property type="entry name" value="Znf_CCCH"/>
</dbReference>
<feature type="region of interest" description="Disordered" evidence="6">
    <location>
        <begin position="490"/>
        <end position="552"/>
    </location>
</feature>
<dbReference type="Pfam" id="PF25980">
    <property type="entry name" value="NERD_plant"/>
    <property type="match status" value="1"/>
</dbReference>
<dbReference type="Gene3D" id="3.30.1490.40">
    <property type="match status" value="1"/>
</dbReference>
<feature type="compositionally biased region" description="Polar residues" evidence="6">
    <location>
        <begin position="941"/>
        <end position="950"/>
    </location>
</feature>
<evidence type="ECO:0000256" key="4">
    <source>
        <dbReference type="ARBA" id="ARBA00023125"/>
    </source>
</evidence>
<feature type="region of interest" description="Disordered" evidence="6">
    <location>
        <begin position="868"/>
        <end position="950"/>
    </location>
</feature>
<dbReference type="CDD" id="cd19757">
    <property type="entry name" value="Bbox1"/>
    <property type="match status" value="1"/>
</dbReference>
<evidence type="ECO:0000256" key="5">
    <source>
        <dbReference type="PROSITE-ProRule" id="PRU00723"/>
    </source>
</evidence>
<feature type="region of interest" description="Disordered" evidence="6">
    <location>
        <begin position="1508"/>
        <end position="1613"/>
    </location>
</feature>
<feature type="domain" description="DM2" evidence="11">
    <location>
        <begin position="549"/>
        <end position="632"/>
    </location>
</feature>
<feature type="compositionally biased region" description="Acidic residues" evidence="6">
    <location>
        <begin position="883"/>
        <end position="892"/>
    </location>
</feature>
<dbReference type="PANTHER" id="PTHR46695">
    <property type="entry name" value="ZINC FINGER CCCH DOMAIN-CONTAINING PROTEIN 44-RELATED"/>
    <property type="match status" value="1"/>
</dbReference>
<dbReference type="SUPFAM" id="SSF57903">
    <property type="entry name" value="FYVE/PHD zinc finger"/>
    <property type="match status" value="1"/>
</dbReference>
<keyword evidence="1 5" id="KW-0479">Metal-binding</keyword>
<dbReference type="InterPro" id="IPR035445">
    <property type="entry name" value="GYF-like_dom_sf"/>
</dbReference>
<feature type="compositionally biased region" description="Low complexity" evidence="6">
    <location>
        <begin position="1544"/>
        <end position="1560"/>
    </location>
</feature>
<sequence>MEDDEETSKECKPSVQEVEDASMKDEPLETEELIKIEQCEFVPELDDSQLVVAKSPIAARDDQAVAEEEIPTAGTGMETKPEAEMVEGGGGESVPEIDDSQFVAAESAIVAKDDKDDEAVAEESPMADTVMETEPVAEMVEGGGGEFVPEIDDSQFVAAESAIVVKDEKDDESVAEENPMADTNMETETEAAKGSGGKSVPELDDAQVGAESPTAAKDDEDDEAVAEEENPDAQIETETWTDEANGSGEESIPELDDTPLVGAESLMVARDDDEEEVMAEDENQMADTEIETETEVVEMVEAEKGGSGGGGKRKRGRNSRVPSRTPARKTIEEDVCFICFDGGDLVLCDRRGCPKAYHPSCVNRDEAFFRAKGRWNCGWHLCSSCEKNAYYMCYTCTFSLCKGCIKDAVILCVRGNKGFCETCMKTVMLIENNEQGNKEAQVDFDDKSSWEYLFKDYWIDLKAKLSLSLDELAQARNPWKGSDVLAGKQESPEELYDANNDGDSGSDSSENLEASKPKKRKAKKRSKSLTKEEDLPSAAVANGAEGSSTPGNTEWASKELLEFVMHMKNGDKSVLSQFDVQALLLEYIKRNKLRDPRRKSQIICDLRLENLFGKARVGHFEMLKLLESHFLIKEDSQIDDIQGTVVDTDVNQLDADDAIKGGKDKRRKTRKKGDDRGPQSNLDDYAAIDIHNINLIYLRRKLMEDLLEDFDKFHDKVVGTFVRIRISGSNQKQDIYRLVQVVGTSKAAEPYKIGKRTTDIMLEILNLSKTEVISIDTISNQEFTEDECKRLRQSIKCGLINRLTVGDILEKATEVQAARVNDWLETEIVRLSHLRDRASEKGRRKELRECVEKLQLLKTPEERRRRLEEIPEIHADPNMDPSFESEDDDSETEDNRREIYIRPRGSGFGRKGREPISPRAGSFSSKDSWSGARKDSKNWELNRNTSNKNLLDTGEEASLVGELQNENAWNQGRDKDAQQSNNLEKLNSATSSETVGWNGHSVVRAESFSGVASETSSASLSAGLAETATKISETDKMWHYQDPSGKIQGPFSVVQLRKWSNNGYFPADLRIWRTTEKQDDSILLTDALAGRFQKELPQMDNSFTKVQTVLSPHLSSTHAGKSYETSLQTSELSSSGWSTPSVEVSKLSTDRWGSSRNDSVNLPSPTPKQSTPGWTGGQASENKWSTSSFPVQQAGSVLGTSSFPGGNGALQSPADNGQFSRSSTLSSSINPGGSKQHNTVQSLGVLAPTAVLNSGGQLARGSERDSSSSYSGLSPTPNSEQVFLVGSTNALPTSQSAMTGESHGVHHSVETHGWGSGSVPKTEMVAPSTTPRSESQAWGSAPSQKLEPNSSIPGQPAAYGQLGGVPSTVQNPAGNFPTAGFSALPPPDPWRPPVPGNQSNIQPPAPPSVPWGVAENNTFAPGPRPDNPNSGWGLPGNPNMGWGGPAPGSTNINWGATVQGPAPGNANVGWVMPTGNQGPVPGNVNPGWVVPTGNPGAIVQGLPPGNANPGWGTPTGNPGATVPPGNGNPVWVAPTGNPGATVQGPPGNANPGWGAPAGNPGMWGSEQQRNGDRFSGQRDRGSQGGDSGFGGGRPWNRQSSFGRGGQGGSSRSLLRGQRVCVYHESGHCKKGASCDYLHT</sequence>
<dbReference type="PROSITE" id="PS51925">
    <property type="entry name" value="SWIB_MDM2"/>
    <property type="match status" value="1"/>
</dbReference>
<dbReference type="SMART" id="SM00719">
    <property type="entry name" value="Plus3"/>
    <property type="match status" value="1"/>
</dbReference>
<feature type="compositionally biased region" description="Polar residues" evidence="6">
    <location>
        <begin position="1151"/>
        <end position="1238"/>
    </location>
</feature>
<protein>
    <submittedName>
        <fullName evidence="12">Putative zinc finger CCCH domain-containing protein 19-like</fullName>
    </submittedName>
</protein>
<dbReference type="Pfam" id="PF03126">
    <property type="entry name" value="Plus-3"/>
    <property type="match status" value="1"/>
</dbReference>
<feature type="region of interest" description="Disordered" evidence="6">
    <location>
        <begin position="1148"/>
        <end position="1238"/>
    </location>
</feature>
<evidence type="ECO:0000259" key="8">
    <source>
        <dbReference type="PROSITE" id="PS50103"/>
    </source>
</evidence>
<feature type="region of interest" description="Disordered" evidence="6">
    <location>
        <begin position="162"/>
        <end position="258"/>
    </location>
</feature>
<dbReference type="SMART" id="SM00249">
    <property type="entry name" value="PHD"/>
    <property type="match status" value="1"/>
</dbReference>
<feature type="region of interest" description="Disordered" evidence="6">
    <location>
        <begin position="657"/>
        <end position="678"/>
    </location>
</feature>
<gene>
    <name evidence="12" type="ORF">Din_043553</name>
</gene>
<dbReference type="SUPFAM" id="SSF47592">
    <property type="entry name" value="SWIB/MDM2 domain"/>
    <property type="match status" value="1"/>
</dbReference>
<dbReference type="GO" id="GO:0003677">
    <property type="term" value="F:DNA binding"/>
    <property type="evidence" value="ECO:0007669"/>
    <property type="project" value="UniProtKB-KW"/>
</dbReference>
<dbReference type="InterPro" id="IPR004343">
    <property type="entry name" value="Plus-3_dom"/>
</dbReference>
<dbReference type="InterPro" id="IPR019787">
    <property type="entry name" value="Znf_PHD-finger"/>
</dbReference>
<dbReference type="InterPro" id="IPR003121">
    <property type="entry name" value="SWIB_MDM2_domain"/>
</dbReference>
<proteinExistence type="predicted"/>
<dbReference type="EMBL" id="GHES01043553">
    <property type="protein sequence ID" value="MPA74112.1"/>
    <property type="molecule type" value="Transcribed_RNA"/>
</dbReference>
<dbReference type="InterPro" id="IPR013083">
    <property type="entry name" value="Znf_RING/FYVE/PHD"/>
</dbReference>
<feature type="compositionally biased region" description="Gly residues" evidence="6">
    <location>
        <begin position="1582"/>
        <end position="1593"/>
    </location>
</feature>
<feature type="domain" description="GYF" evidence="9">
    <location>
        <begin position="1035"/>
        <end position="1089"/>
    </location>
</feature>
<dbReference type="SUPFAM" id="SSF159042">
    <property type="entry name" value="Plus3-like"/>
    <property type="match status" value="1"/>
</dbReference>
<feature type="compositionally biased region" description="Low complexity" evidence="6">
    <location>
        <begin position="1267"/>
        <end position="1279"/>
    </location>
</feature>
<keyword evidence="2 5" id="KW-0863">Zinc-finger</keyword>
<dbReference type="InterPro" id="IPR019835">
    <property type="entry name" value="SWIB_domain"/>
</dbReference>
<feature type="compositionally biased region" description="Basic and acidic residues" evidence="6">
    <location>
        <begin position="1569"/>
        <end position="1581"/>
    </location>
</feature>
<dbReference type="FunFam" id="1.10.245.10:FF:000003">
    <property type="entry name" value="Zinc finger CCCH domain-containing protein 19"/>
    <property type="match status" value="1"/>
</dbReference>
<dbReference type="PROSITE" id="PS50016">
    <property type="entry name" value="ZF_PHD_2"/>
    <property type="match status" value="1"/>
</dbReference>
<evidence type="ECO:0000256" key="2">
    <source>
        <dbReference type="ARBA" id="ARBA00022771"/>
    </source>
</evidence>
<dbReference type="InterPro" id="IPR036128">
    <property type="entry name" value="Plus3-like_sf"/>
</dbReference>
<accession>A0A5B7BYP9</accession>
<feature type="compositionally biased region" description="Polar residues" evidence="6">
    <location>
        <begin position="1327"/>
        <end position="1353"/>
    </location>
</feature>
<reference evidence="12" key="1">
    <citation type="submission" date="2019-08" db="EMBL/GenBank/DDBJ databases">
        <title>Reference gene set and small RNA set construction with multiple tissues from Davidia involucrata Baill.</title>
        <authorList>
            <person name="Yang H."/>
            <person name="Zhou C."/>
            <person name="Li G."/>
            <person name="Wang J."/>
            <person name="Gao P."/>
            <person name="Wang M."/>
            <person name="Wang R."/>
            <person name="Zhao Y."/>
        </authorList>
    </citation>
    <scope>NUCLEOTIDE SEQUENCE</scope>
    <source>
        <tissue evidence="12">Mixed with DoveR01_LX</tissue>
    </source>
</reference>
<feature type="compositionally biased region" description="Acidic residues" evidence="6">
    <location>
        <begin position="273"/>
        <end position="300"/>
    </location>
</feature>
<evidence type="ECO:0000313" key="12">
    <source>
        <dbReference type="EMBL" id="MPA74112.1"/>
    </source>
</evidence>
<dbReference type="Gene3D" id="3.30.40.10">
    <property type="entry name" value="Zinc/RING finger domain, C3HC4 (zinc finger)"/>
    <property type="match status" value="1"/>
</dbReference>
<feature type="region of interest" description="Disordered" evidence="6">
    <location>
        <begin position="273"/>
        <end position="326"/>
    </location>
</feature>
<dbReference type="CDD" id="cd15568">
    <property type="entry name" value="PHD5_NSD"/>
    <property type="match status" value="1"/>
</dbReference>
<feature type="region of interest" description="Disordered" evidence="6">
    <location>
        <begin position="109"/>
        <end position="133"/>
    </location>
</feature>
<feature type="compositionally biased region" description="Low complexity" evidence="6">
    <location>
        <begin position="1508"/>
        <end position="1520"/>
    </location>
</feature>
<dbReference type="SMART" id="SM00444">
    <property type="entry name" value="GYF"/>
    <property type="match status" value="1"/>
</dbReference>
<dbReference type="Gene3D" id="1.10.245.10">
    <property type="entry name" value="SWIB/MDM2 domain"/>
    <property type="match status" value="1"/>
</dbReference>